<dbReference type="AlphaFoldDB" id="A0ABD3VBF2"/>
<keyword evidence="3" id="KW-0472">Membrane</keyword>
<keyword evidence="2" id="KW-0186">Copper</keyword>
<evidence type="ECO:0000313" key="6">
    <source>
        <dbReference type="EMBL" id="KAL3858920.1"/>
    </source>
</evidence>
<evidence type="ECO:0000259" key="4">
    <source>
        <dbReference type="PROSITE" id="PS00497"/>
    </source>
</evidence>
<accession>A0ABD3VBF2</accession>
<protein>
    <recommendedName>
        <fullName evidence="4 5">Tyrosinase copper-binding domain-containing protein</fullName>
    </recommendedName>
</protein>
<sequence>MMTDEERSNFHKAFHLLRNDTSVEPNKFDLIASIHARSSTRLNGHGGPVFLPWHRVYLLLFENALREMMPLVTIPYWDTTLDAELEQPRLSYLWSSEFLGNGDGFVTTGPFAGWKTQMGELYRTVGGKRWPIHKSNLTHILNQRYLENINSPKVSPDDPENRNIEEQHNLVHSWIGGEMSKIETSADDPVFFVLHAFIDCIWEEFRTTQKVNDIDPALDFPVHYGDAKHNLFSPLGLGNVMTIDALSEAFARNIIYADRPTCIESNTSCDSAFLRCDRSRSVCVALTTTEVEEVKTFANETKQPFLDVAMEFEARLRETTDMREQDSLFTNITDEYSGKEIITNPNKSNEFVSDIETGIRNIKLKHDGKKKYEMTRTIQRATDDDSFLREHPSIKEIFISPSSLTGKVNVTGKPGANVYLDKIRYFYLKPIFVFFFSVSCLALLVTILKVRECFRPQMKRMTPCSSIRKQCVGQGQNSEAPDEIDKNCDASYVLEKDEISKIYVIATSSLSQPERGNRRDQMTIANSLSPCERDHIMQTIDHAFKGIFENDGLTSILPSRSDEQIYREWRY</sequence>
<evidence type="ECO:0000256" key="1">
    <source>
        <dbReference type="ARBA" id="ARBA00022723"/>
    </source>
</evidence>
<feature type="domain" description="Tyrosinase copper-binding" evidence="5">
    <location>
        <begin position="188"/>
        <end position="199"/>
    </location>
</feature>
<dbReference type="PROSITE" id="PS00498">
    <property type="entry name" value="TYROSINASE_2"/>
    <property type="match status" value="1"/>
</dbReference>
<dbReference type="PROSITE" id="PS00497">
    <property type="entry name" value="TYROSINASE_1"/>
    <property type="match status" value="1"/>
</dbReference>
<dbReference type="Gene3D" id="1.10.1280.10">
    <property type="entry name" value="Di-copper center containing domain from catechol oxidase"/>
    <property type="match status" value="1"/>
</dbReference>
<keyword evidence="7" id="KW-1185">Reference proteome</keyword>
<evidence type="ECO:0000256" key="2">
    <source>
        <dbReference type="ARBA" id="ARBA00023008"/>
    </source>
</evidence>
<proteinExistence type="predicted"/>
<keyword evidence="3" id="KW-0812">Transmembrane</keyword>
<dbReference type="InterPro" id="IPR002227">
    <property type="entry name" value="Tyrosinase_Cu-bd"/>
</dbReference>
<name>A0ABD3VBF2_SINWO</name>
<dbReference type="Proteomes" id="UP001634394">
    <property type="component" value="Unassembled WGS sequence"/>
</dbReference>
<keyword evidence="3" id="KW-1133">Transmembrane helix</keyword>
<feature type="transmembrane region" description="Helical" evidence="3">
    <location>
        <begin position="431"/>
        <end position="450"/>
    </location>
</feature>
<dbReference type="InterPro" id="IPR050316">
    <property type="entry name" value="Tyrosinase/Hemocyanin"/>
</dbReference>
<dbReference type="Pfam" id="PF00264">
    <property type="entry name" value="Tyrosinase"/>
    <property type="match status" value="1"/>
</dbReference>
<keyword evidence="1" id="KW-0479">Metal-binding</keyword>
<gene>
    <name evidence="6" type="ORF">ACJMK2_009169</name>
</gene>
<dbReference type="PANTHER" id="PTHR11474">
    <property type="entry name" value="TYROSINASE FAMILY MEMBER"/>
    <property type="match status" value="1"/>
</dbReference>
<feature type="domain" description="Tyrosinase copper-binding" evidence="4">
    <location>
        <begin position="45"/>
        <end position="62"/>
    </location>
</feature>
<dbReference type="InterPro" id="IPR008922">
    <property type="entry name" value="Di-copper_centre_dom_sf"/>
</dbReference>
<dbReference type="GO" id="GO:0046872">
    <property type="term" value="F:metal ion binding"/>
    <property type="evidence" value="ECO:0007669"/>
    <property type="project" value="UniProtKB-KW"/>
</dbReference>
<comment type="caution">
    <text evidence="6">The sequence shown here is derived from an EMBL/GenBank/DDBJ whole genome shotgun (WGS) entry which is preliminary data.</text>
</comment>
<dbReference type="PANTHER" id="PTHR11474:SF126">
    <property type="entry name" value="TYROSINASE-LIKE PROTEIN TYR-1-RELATED"/>
    <property type="match status" value="1"/>
</dbReference>
<dbReference type="SUPFAM" id="SSF48056">
    <property type="entry name" value="Di-copper centre-containing domain"/>
    <property type="match status" value="1"/>
</dbReference>
<dbReference type="PRINTS" id="PR00092">
    <property type="entry name" value="TYROSINASE"/>
</dbReference>
<reference evidence="6 7" key="1">
    <citation type="submission" date="2024-11" db="EMBL/GenBank/DDBJ databases">
        <title>Chromosome-level genome assembly of the freshwater bivalve Anodonta woodiana.</title>
        <authorList>
            <person name="Chen X."/>
        </authorList>
    </citation>
    <scope>NUCLEOTIDE SEQUENCE [LARGE SCALE GENOMIC DNA]</scope>
    <source>
        <strain evidence="6">MN2024</strain>
        <tissue evidence="6">Gills</tissue>
    </source>
</reference>
<dbReference type="EMBL" id="JBJQND010000012">
    <property type="protein sequence ID" value="KAL3858920.1"/>
    <property type="molecule type" value="Genomic_DNA"/>
</dbReference>
<evidence type="ECO:0000259" key="5">
    <source>
        <dbReference type="PROSITE" id="PS00498"/>
    </source>
</evidence>
<evidence type="ECO:0000256" key="3">
    <source>
        <dbReference type="SAM" id="Phobius"/>
    </source>
</evidence>
<organism evidence="6 7">
    <name type="scientific">Sinanodonta woodiana</name>
    <name type="common">Chinese pond mussel</name>
    <name type="synonym">Anodonta woodiana</name>
    <dbReference type="NCBI Taxonomy" id="1069815"/>
    <lineage>
        <taxon>Eukaryota</taxon>
        <taxon>Metazoa</taxon>
        <taxon>Spiralia</taxon>
        <taxon>Lophotrochozoa</taxon>
        <taxon>Mollusca</taxon>
        <taxon>Bivalvia</taxon>
        <taxon>Autobranchia</taxon>
        <taxon>Heteroconchia</taxon>
        <taxon>Palaeoheterodonta</taxon>
        <taxon>Unionida</taxon>
        <taxon>Unionoidea</taxon>
        <taxon>Unionidae</taxon>
        <taxon>Unioninae</taxon>
        <taxon>Sinanodonta</taxon>
    </lineage>
</organism>
<evidence type="ECO:0000313" key="7">
    <source>
        <dbReference type="Proteomes" id="UP001634394"/>
    </source>
</evidence>